<evidence type="ECO:0000313" key="8">
    <source>
        <dbReference type="Proteomes" id="UP000662701"/>
    </source>
</evidence>
<dbReference type="InterPro" id="IPR036388">
    <property type="entry name" value="WH-like_DNA-bd_sf"/>
</dbReference>
<dbReference type="GO" id="GO:0008483">
    <property type="term" value="F:transaminase activity"/>
    <property type="evidence" value="ECO:0007669"/>
    <property type="project" value="UniProtKB-KW"/>
</dbReference>
<dbReference type="PANTHER" id="PTHR46577">
    <property type="entry name" value="HTH-TYPE TRANSCRIPTIONAL REGULATORY PROTEIN GABR"/>
    <property type="match status" value="1"/>
</dbReference>
<dbReference type="InterPro" id="IPR004839">
    <property type="entry name" value="Aminotransferase_I/II_large"/>
</dbReference>
<proteinExistence type="inferred from homology"/>
<evidence type="ECO:0000256" key="4">
    <source>
        <dbReference type="ARBA" id="ARBA00023125"/>
    </source>
</evidence>
<dbReference type="Gene3D" id="3.90.1150.10">
    <property type="entry name" value="Aspartate Aminotransferase, domain 1"/>
    <property type="match status" value="1"/>
</dbReference>
<keyword evidence="4" id="KW-0238">DNA-binding</keyword>
<dbReference type="Pfam" id="PF00392">
    <property type="entry name" value="GntR"/>
    <property type="match status" value="1"/>
</dbReference>
<keyword evidence="7" id="KW-0032">Aminotransferase</keyword>
<dbReference type="PROSITE" id="PS50949">
    <property type="entry name" value="HTH_GNTR"/>
    <property type="match status" value="1"/>
</dbReference>
<keyword evidence="8" id="KW-1185">Reference proteome</keyword>
<dbReference type="InterPro" id="IPR000524">
    <property type="entry name" value="Tscrpt_reg_HTH_GntR"/>
</dbReference>
<dbReference type="InterPro" id="IPR015422">
    <property type="entry name" value="PyrdxlP-dep_Trfase_small"/>
</dbReference>
<accession>A0ABR9YY76</accession>
<dbReference type="RefSeq" id="WP_194262624.1">
    <property type="nucleotide sequence ID" value="NZ_JABCQH010000007.1"/>
</dbReference>
<gene>
    <name evidence="7" type="ORF">HKD19_09610</name>
</gene>
<name>A0ABR9YY76_9PROT</name>
<comment type="caution">
    <text evidence="7">The sequence shown here is derived from an EMBL/GenBank/DDBJ whole genome shotgun (WGS) entry which is preliminary data.</text>
</comment>
<evidence type="ECO:0000256" key="2">
    <source>
        <dbReference type="ARBA" id="ARBA00022898"/>
    </source>
</evidence>
<dbReference type="InterPro" id="IPR036390">
    <property type="entry name" value="WH_DNA-bd_sf"/>
</dbReference>
<feature type="domain" description="HTH gntR-type" evidence="6">
    <location>
        <begin position="14"/>
        <end position="82"/>
    </location>
</feature>
<dbReference type="EMBL" id="JABCQH010000007">
    <property type="protein sequence ID" value="MBF0888802.1"/>
    <property type="molecule type" value="Genomic_DNA"/>
</dbReference>
<evidence type="ECO:0000256" key="1">
    <source>
        <dbReference type="ARBA" id="ARBA00005384"/>
    </source>
</evidence>
<keyword evidence="3" id="KW-0805">Transcription regulation</keyword>
<dbReference type="InterPro" id="IPR015421">
    <property type="entry name" value="PyrdxlP-dep_Trfase_major"/>
</dbReference>
<dbReference type="Proteomes" id="UP000662701">
    <property type="component" value="Unassembled WGS sequence"/>
</dbReference>
<dbReference type="SUPFAM" id="SSF53383">
    <property type="entry name" value="PLP-dependent transferases"/>
    <property type="match status" value="1"/>
</dbReference>
<dbReference type="Pfam" id="PF00155">
    <property type="entry name" value="Aminotran_1_2"/>
    <property type="match status" value="1"/>
</dbReference>
<evidence type="ECO:0000313" key="7">
    <source>
        <dbReference type="EMBL" id="MBF0888802.1"/>
    </source>
</evidence>
<organism evidence="7 8">
    <name type="scientific">Gluconobacter cadivus</name>
    <dbReference type="NCBI Taxonomy" id="2728101"/>
    <lineage>
        <taxon>Bacteria</taxon>
        <taxon>Pseudomonadati</taxon>
        <taxon>Pseudomonadota</taxon>
        <taxon>Alphaproteobacteria</taxon>
        <taxon>Acetobacterales</taxon>
        <taxon>Acetobacteraceae</taxon>
        <taxon>Gluconobacter</taxon>
    </lineage>
</organism>
<reference evidence="7 8" key="2">
    <citation type="submission" date="2020-11" db="EMBL/GenBank/DDBJ databases">
        <title>Description of novel Gluconobacter species.</title>
        <authorList>
            <person name="Cleenwerck I."/>
            <person name="Cnockaert M."/>
            <person name="Borremans W."/>
            <person name="Wieme A.D."/>
            <person name="De Vuyst L."/>
            <person name="Vandamme P."/>
        </authorList>
    </citation>
    <scope>NUCLEOTIDE SEQUENCE [LARGE SCALE GENOMIC DNA]</scope>
    <source>
        <strain evidence="7 8">LMG 1745</strain>
    </source>
</reference>
<keyword evidence="5" id="KW-0804">Transcription</keyword>
<dbReference type="InterPro" id="IPR015424">
    <property type="entry name" value="PyrdxlP-dep_Trfase"/>
</dbReference>
<dbReference type="InterPro" id="IPR051446">
    <property type="entry name" value="HTH_trans_reg/aminotransferase"/>
</dbReference>
<evidence type="ECO:0000256" key="3">
    <source>
        <dbReference type="ARBA" id="ARBA00023015"/>
    </source>
</evidence>
<dbReference type="Gene3D" id="1.10.10.10">
    <property type="entry name" value="Winged helix-like DNA-binding domain superfamily/Winged helix DNA-binding domain"/>
    <property type="match status" value="1"/>
</dbReference>
<dbReference type="PANTHER" id="PTHR46577:SF2">
    <property type="entry name" value="TRANSCRIPTIONAL REGULATORY PROTEIN"/>
    <property type="match status" value="1"/>
</dbReference>
<keyword evidence="7" id="KW-0808">Transferase</keyword>
<evidence type="ECO:0000259" key="6">
    <source>
        <dbReference type="PROSITE" id="PS50949"/>
    </source>
</evidence>
<protein>
    <submittedName>
        <fullName evidence="7">PLP-dependent aminotransferase family protein</fullName>
    </submittedName>
</protein>
<sequence>MIQPLIQTDPHSPTPLVTQIVQQVKAFVRNHDWTPGTRLPSIRHLARQCSISPLTVSNAYNRLVADGVLEARRASGFFVLSQEHPPTDGLVALADITPSIDSSWMLQRAYENNASIIQAGCGWLPDSYLFREGIRHALTALGRRPDPEMSGYGNPYGHTGLRELIRLLLLRQGIRCDLSALILTHGASQALELSIRCLTQPGDTVLVEDPGYCNLFPALEALGLRTLGIPRLHDGPCLATLERIARTEQPKAFILNTRLHNPTGTSCSPSVTHHVLSLAERHDFMIIEDDIFGGLADENTPTLAHLDQLHRVIFISSFSKTISPGLRVGFLACPPTISARILRLKMASSLTSSSMNEAIVHTILADGRYRLHLEKLREKLTNARKAAISSLETAGLEIFSYPDGGMFLWARFRTGLDPVPVARKAAEQAIMLAPGFLFSPDQNHTPWLRFNASQMHAPQLFHFLKRHCIIR</sequence>
<dbReference type="SUPFAM" id="SSF46785">
    <property type="entry name" value="Winged helix' DNA-binding domain"/>
    <property type="match status" value="1"/>
</dbReference>
<reference evidence="8" key="1">
    <citation type="submission" date="2020-04" db="EMBL/GenBank/DDBJ databases">
        <title>Description of novel Gluconacetobacter.</title>
        <authorList>
            <person name="Sombolestani A."/>
        </authorList>
    </citation>
    <scope>NUCLEOTIDE SEQUENCE [LARGE SCALE GENOMIC DNA]</scope>
    <source>
        <strain evidence="8">LMG 1745</strain>
    </source>
</reference>
<keyword evidence="2" id="KW-0663">Pyridoxal phosphate</keyword>
<dbReference type="Gene3D" id="3.40.640.10">
    <property type="entry name" value="Type I PLP-dependent aspartate aminotransferase-like (Major domain)"/>
    <property type="match status" value="1"/>
</dbReference>
<dbReference type="CDD" id="cd00609">
    <property type="entry name" value="AAT_like"/>
    <property type="match status" value="1"/>
</dbReference>
<comment type="similarity">
    <text evidence="1">In the C-terminal section; belongs to the class-I pyridoxal-phosphate-dependent aminotransferase family.</text>
</comment>
<evidence type="ECO:0000256" key="5">
    <source>
        <dbReference type="ARBA" id="ARBA00023163"/>
    </source>
</evidence>
<dbReference type="CDD" id="cd07377">
    <property type="entry name" value="WHTH_GntR"/>
    <property type="match status" value="1"/>
</dbReference>
<dbReference type="SMART" id="SM00345">
    <property type="entry name" value="HTH_GNTR"/>
    <property type="match status" value="1"/>
</dbReference>